<dbReference type="Gene3D" id="3.30.460.40">
    <property type="match status" value="1"/>
</dbReference>
<dbReference type="Pfam" id="PF10706">
    <property type="entry name" value="Aminoglyc_resit"/>
    <property type="match status" value="1"/>
</dbReference>
<sequence length="242" mass="26635">MPTREAKTRSFSVHFAPAVSRSLACCAWCSQMASTQRRGSARDLRDFRALHRPDDLGRVSQVSFRLSELNAIMCDVMNETDVLKVLDALEGADLTAWVDGGWGIDALIGQATREHSDLDLVILLPQVEAVRMVLGRLGYDRLLRDWLPVAIAVADARGREIDLHPITPAPDGGGTQAQPDGSSFYYPPPVRGMIKGRPVSCADALTQVRCHLGYQPSEKDHQDMRRLHAATGVELPAPFQPR</sequence>
<dbReference type="AlphaFoldDB" id="A0A239P5G4"/>
<proteinExistence type="predicted"/>
<keyword evidence="2" id="KW-1185">Reference proteome</keyword>
<name>A0A239P5G4_9ACTN</name>
<keyword evidence="1" id="KW-0548">Nucleotidyltransferase</keyword>
<evidence type="ECO:0000313" key="1">
    <source>
        <dbReference type="EMBL" id="SNT62260.1"/>
    </source>
</evidence>
<protein>
    <submittedName>
        <fullName evidence="1">Aminoglycoside-2''-adenylyltransferase</fullName>
    </submittedName>
</protein>
<dbReference type="InterPro" id="IPR019646">
    <property type="entry name" value="Aminoglyc_AdlTrfase"/>
</dbReference>
<dbReference type="Proteomes" id="UP000198282">
    <property type="component" value="Unassembled WGS sequence"/>
</dbReference>
<organism evidence="1 2">
    <name type="scientific">Streptosporangium subroseum</name>
    <dbReference type="NCBI Taxonomy" id="106412"/>
    <lineage>
        <taxon>Bacteria</taxon>
        <taxon>Bacillati</taxon>
        <taxon>Actinomycetota</taxon>
        <taxon>Actinomycetes</taxon>
        <taxon>Streptosporangiales</taxon>
        <taxon>Streptosporangiaceae</taxon>
        <taxon>Streptosporangium</taxon>
    </lineage>
</organism>
<gene>
    <name evidence="1" type="ORF">SAMN05216276_108917</name>
</gene>
<dbReference type="GO" id="GO:0016779">
    <property type="term" value="F:nucleotidyltransferase activity"/>
    <property type="evidence" value="ECO:0007669"/>
    <property type="project" value="UniProtKB-KW"/>
</dbReference>
<accession>A0A239P5G4</accession>
<keyword evidence="1" id="KW-0808">Transferase</keyword>
<reference evidence="1 2" key="1">
    <citation type="submission" date="2017-06" db="EMBL/GenBank/DDBJ databases">
        <authorList>
            <person name="Kim H.J."/>
            <person name="Triplett B.A."/>
        </authorList>
    </citation>
    <scope>NUCLEOTIDE SEQUENCE [LARGE SCALE GENOMIC DNA]</scope>
    <source>
        <strain evidence="1 2">CGMCC 4.2132</strain>
    </source>
</reference>
<dbReference type="EMBL" id="FZOD01000089">
    <property type="protein sequence ID" value="SNT62260.1"/>
    <property type="molecule type" value="Genomic_DNA"/>
</dbReference>
<evidence type="ECO:0000313" key="2">
    <source>
        <dbReference type="Proteomes" id="UP000198282"/>
    </source>
</evidence>